<evidence type="ECO:0008006" key="3">
    <source>
        <dbReference type="Google" id="ProtNLM"/>
    </source>
</evidence>
<dbReference type="KEGG" id="plon:Pla110_25180"/>
<accession>A0A518CNI7</accession>
<dbReference type="OrthoDB" id="9768004at2"/>
<name>A0A518CNI7_9PLAN</name>
<gene>
    <name evidence="1" type="ORF">Pla110_25180</name>
</gene>
<keyword evidence="2" id="KW-1185">Reference proteome</keyword>
<protein>
    <recommendedName>
        <fullName evidence="3">DUF4034 domain-containing protein</fullName>
    </recommendedName>
</protein>
<dbReference type="RefSeq" id="WP_144996021.1">
    <property type="nucleotide sequence ID" value="NZ_CP036281.1"/>
</dbReference>
<dbReference type="EMBL" id="CP036281">
    <property type="protein sequence ID" value="QDU80783.1"/>
    <property type="molecule type" value="Genomic_DNA"/>
</dbReference>
<proteinExistence type="predicted"/>
<organism evidence="1 2">
    <name type="scientific">Polystyrenella longa</name>
    <dbReference type="NCBI Taxonomy" id="2528007"/>
    <lineage>
        <taxon>Bacteria</taxon>
        <taxon>Pseudomonadati</taxon>
        <taxon>Planctomycetota</taxon>
        <taxon>Planctomycetia</taxon>
        <taxon>Planctomycetales</taxon>
        <taxon>Planctomycetaceae</taxon>
        <taxon>Polystyrenella</taxon>
    </lineage>
</organism>
<dbReference type="AlphaFoldDB" id="A0A518CNI7"/>
<evidence type="ECO:0000313" key="1">
    <source>
        <dbReference type="EMBL" id="QDU80783.1"/>
    </source>
</evidence>
<sequence>MSCIPSSAWHRMTVRVCLFVGIMLSSSSLSAQLRELTTEEWIEMIDKAFSEPESELLPSAAVFPLVDATGQIGENGLGISTHANFLYEFCPRRLSHSSSFWYNTVFRGGGEYKKGFEISDDEIELYADSLDADVYYFPILTSTDDSYELTINRAFAGELEQEEIYRGTLTEAEYPMLANRIASEMFKDQDAQLTEEERSYLQVPQLKNRVAVERLDTLARASLSEENQVKLFSENPLCLAGWILTFSQSGEKQKVTEILLEHKDELDLDLITSLTAYSFRAIEPVRLMRVIKRAKELKSDVDYLRSLSTYLFAACETEVVDHFIDEWFLVADTYPEMHVLSRAVRKLGWYVRGTGFVSETSPEAMQIFSERNEQSYELMEKALRFNPDGWQSHLTGIEYGTEMGEQEIARQHFNSVIELRPRCRSAWLDYFRAMQPRWGGEMKNSLEFALQCAESDEWDLGIPQLSIKMLEDLADPAIINGISHPFFKDELVWEVIRTYYEASQKTVKINDSRKDFIRNQYALYGAYGEHFEEVSPVLIDLKKNGYNYDVWPSEGITYYYHDLALSQTASGETQQWCELQTTMSQGDLDRAQEITDNWDKSDPEVMEDYLRIQAGIDLGRKLQKEKEIKITPEIFIQSFARMSDIASAEGDILRIRMKEGDNKILLCPFGFENAVISGTLKFKGQGVFKVIANCRAPQDEVSLFYSTKRNEVYLQRNDSFLKSTPIDPSKSMRFQILKLKGGCLLMVESGEQWQSQAYTAAPSGFAFKAHSYEGIFETEITDLTVKLINPPGESDE</sequence>
<reference evidence="1 2" key="1">
    <citation type="submission" date="2019-02" db="EMBL/GenBank/DDBJ databases">
        <title>Deep-cultivation of Planctomycetes and their phenomic and genomic characterization uncovers novel biology.</title>
        <authorList>
            <person name="Wiegand S."/>
            <person name="Jogler M."/>
            <person name="Boedeker C."/>
            <person name="Pinto D."/>
            <person name="Vollmers J."/>
            <person name="Rivas-Marin E."/>
            <person name="Kohn T."/>
            <person name="Peeters S.H."/>
            <person name="Heuer A."/>
            <person name="Rast P."/>
            <person name="Oberbeckmann S."/>
            <person name="Bunk B."/>
            <person name="Jeske O."/>
            <person name="Meyerdierks A."/>
            <person name="Storesund J.E."/>
            <person name="Kallscheuer N."/>
            <person name="Luecker S."/>
            <person name="Lage O.M."/>
            <person name="Pohl T."/>
            <person name="Merkel B.J."/>
            <person name="Hornburger P."/>
            <person name="Mueller R.-W."/>
            <person name="Bruemmer F."/>
            <person name="Labrenz M."/>
            <person name="Spormann A.M."/>
            <person name="Op den Camp H."/>
            <person name="Overmann J."/>
            <person name="Amann R."/>
            <person name="Jetten M.S.M."/>
            <person name="Mascher T."/>
            <person name="Medema M.H."/>
            <person name="Devos D.P."/>
            <person name="Kaster A.-K."/>
            <person name="Ovreas L."/>
            <person name="Rohde M."/>
            <person name="Galperin M.Y."/>
            <person name="Jogler C."/>
        </authorList>
    </citation>
    <scope>NUCLEOTIDE SEQUENCE [LARGE SCALE GENOMIC DNA]</scope>
    <source>
        <strain evidence="1 2">Pla110</strain>
    </source>
</reference>
<dbReference type="Proteomes" id="UP000317178">
    <property type="component" value="Chromosome"/>
</dbReference>
<evidence type="ECO:0000313" key="2">
    <source>
        <dbReference type="Proteomes" id="UP000317178"/>
    </source>
</evidence>